<protein>
    <recommendedName>
        <fullName evidence="3">BTB domain-containing protein</fullName>
    </recommendedName>
</protein>
<reference evidence="1 2" key="1">
    <citation type="journal article" date="2012" name="BMC Genomics">
        <title>Sequencing the genome of Marssonina brunnea reveals fungus-poplar co-evolution.</title>
        <authorList>
            <person name="Zhu S."/>
            <person name="Cao Y.-Z."/>
            <person name="Jiang C."/>
            <person name="Tan B.-Y."/>
            <person name="Wang Z."/>
            <person name="Feng S."/>
            <person name="Zhang L."/>
            <person name="Su X.-H."/>
            <person name="Brejova B."/>
            <person name="Vinar T."/>
            <person name="Xu M."/>
            <person name="Wang M.-X."/>
            <person name="Zhang S.-G."/>
            <person name="Huang M.-R."/>
            <person name="Wu R."/>
            <person name="Zhou Y."/>
        </authorList>
    </citation>
    <scope>NUCLEOTIDE SEQUENCE [LARGE SCALE GENOMIC DNA]</scope>
    <source>
        <strain evidence="1 2">MB_m1</strain>
    </source>
</reference>
<dbReference type="AlphaFoldDB" id="K1WZQ7"/>
<dbReference type="Proteomes" id="UP000006753">
    <property type="component" value="Unassembled WGS sequence"/>
</dbReference>
<dbReference type="HOGENOM" id="CLU_1008489_0_0_1"/>
<dbReference type="OrthoDB" id="1022638at2759"/>
<dbReference type="EMBL" id="JH921433">
    <property type="protein sequence ID" value="EKD18481.1"/>
    <property type="molecule type" value="Genomic_DNA"/>
</dbReference>
<dbReference type="OMA" id="TSEYMAK"/>
<dbReference type="KEGG" id="mbe:MBM_03474"/>
<dbReference type="STRING" id="1072389.K1WZQ7"/>
<accession>K1WZQ7</accession>
<evidence type="ECO:0000313" key="1">
    <source>
        <dbReference type="EMBL" id="EKD18481.1"/>
    </source>
</evidence>
<proteinExistence type="predicted"/>
<keyword evidence="2" id="KW-1185">Reference proteome</keyword>
<gene>
    <name evidence="1" type="ORF">MBM_03474</name>
</gene>
<evidence type="ECO:0000313" key="2">
    <source>
        <dbReference type="Proteomes" id="UP000006753"/>
    </source>
</evidence>
<name>K1WZQ7_MARBU</name>
<sequence length="275" mass="31097">MWNTTPTTPTKPSRLASIAMMKNTYMDSAGIPMKLIIVVGADKVEFSVNKEQLCAQSALFYCEVARNEQSVVLEKEDPVLFTIFLNWLVIGEVKTRPELVAVPARTLNDLKAHYHAQWKQLCQCFALGEVLQAPNFRNDAIDQLLIKANECLSIQSAFPIHTDQDLHDLYQASQPHSCLKRLIVDLAVLNLGLPAFDNLDLANPVLAEFFKDAMKESCAQMRERCLGVQACDRDVWAVQPWDRDVCTYHDHSHEQANFVCKRAGMIDRLVVTSLY</sequence>
<organism evidence="1 2">
    <name type="scientific">Marssonina brunnea f. sp. multigermtubi (strain MB_m1)</name>
    <name type="common">Marssonina leaf spot fungus</name>
    <dbReference type="NCBI Taxonomy" id="1072389"/>
    <lineage>
        <taxon>Eukaryota</taxon>
        <taxon>Fungi</taxon>
        <taxon>Dikarya</taxon>
        <taxon>Ascomycota</taxon>
        <taxon>Pezizomycotina</taxon>
        <taxon>Leotiomycetes</taxon>
        <taxon>Helotiales</taxon>
        <taxon>Drepanopezizaceae</taxon>
        <taxon>Drepanopeziza</taxon>
    </lineage>
</organism>
<dbReference type="InParanoid" id="K1WZQ7"/>
<evidence type="ECO:0008006" key="3">
    <source>
        <dbReference type="Google" id="ProtNLM"/>
    </source>
</evidence>